<evidence type="ECO:0000259" key="6">
    <source>
        <dbReference type="Pfam" id="PF04932"/>
    </source>
</evidence>
<dbReference type="Proteomes" id="UP000198788">
    <property type="component" value="Unassembled WGS sequence"/>
</dbReference>
<evidence type="ECO:0000256" key="4">
    <source>
        <dbReference type="ARBA" id="ARBA00023136"/>
    </source>
</evidence>
<evidence type="ECO:0000256" key="1">
    <source>
        <dbReference type="ARBA" id="ARBA00004141"/>
    </source>
</evidence>
<keyword evidence="7" id="KW-0436">Ligase</keyword>
<accession>A0A1I6NPS4</accession>
<feature type="transmembrane region" description="Helical" evidence="5">
    <location>
        <begin position="369"/>
        <end position="389"/>
    </location>
</feature>
<feature type="transmembrane region" description="Helical" evidence="5">
    <location>
        <begin position="40"/>
        <end position="59"/>
    </location>
</feature>
<keyword evidence="2 5" id="KW-0812">Transmembrane</keyword>
<dbReference type="Pfam" id="PF04932">
    <property type="entry name" value="Wzy_C"/>
    <property type="match status" value="1"/>
</dbReference>
<proteinExistence type="predicted"/>
<dbReference type="STRING" id="871741.SAMN05192570_0292"/>
<feature type="transmembrane region" description="Helical" evidence="5">
    <location>
        <begin position="226"/>
        <end position="245"/>
    </location>
</feature>
<evidence type="ECO:0000313" key="8">
    <source>
        <dbReference type="Proteomes" id="UP000198788"/>
    </source>
</evidence>
<evidence type="ECO:0000256" key="2">
    <source>
        <dbReference type="ARBA" id="ARBA00022692"/>
    </source>
</evidence>
<feature type="domain" description="O-antigen ligase-related" evidence="6">
    <location>
        <begin position="234"/>
        <end position="378"/>
    </location>
</feature>
<dbReference type="InterPro" id="IPR007016">
    <property type="entry name" value="O-antigen_ligase-rel_domated"/>
</dbReference>
<evidence type="ECO:0000256" key="5">
    <source>
        <dbReference type="SAM" id="Phobius"/>
    </source>
</evidence>
<feature type="transmembrane region" description="Helical" evidence="5">
    <location>
        <begin position="156"/>
        <end position="180"/>
    </location>
</feature>
<dbReference type="GO" id="GO:0016020">
    <property type="term" value="C:membrane"/>
    <property type="evidence" value="ECO:0007669"/>
    <property type="project" value="UniProtKB-SubCell"/>
</dbReference>
<dbReference type="OrthoDB" id="7628239at2"/>
<dbReference type="PANTHER" id="PTHR37422:SF23">
    <property type="entry name" value="TEICHURONIC ACID BIOSYNTHESIS PROTEIN TUAE"/>
    <property type="match status" value="1"/>
</dbReference>
<protein>
    <submittedName>
        <fullName evidence="7">O-Antigen ligase</fullName>
    </submittedName>
</protein>
<feature type="transmembrane region" description="Helical" evidence="5">
    <location>
        <begin position="71"/>
        <end position="93"/>
    </location>
</feature>
<feature type="transmembrane region" description="Helical" evidence="5">
    <location>
        <begin position="125"/>
        <end position="144"/>
    </location>
</feature>
<feature type="transmembrane region" description="Helical" evidence="5">
    <location>
        <begin position="200"/>
        <end position="219"/>
    </location>
</feature>
<reference evidence="8" key="1">
    <citation type="submission" date="2016-10" db="EMBL/GenBank/DDBJ databases">
        <authorList>
            <person name="Varghese N."/>
            <person name="Submissions S."/>
        </authorList>
    </citation>
    <scope>NUCLEOTIDE SEQUENCE [LARGE SCALE GENOMIC DNA]</scope>
    <source>
        <strain evidence="8">CGMCC 1.10683</strain>
    </source>
</reference>
<dbReference type="PANTHER" id="PTHR37422">
    <property type="entry name" value="TEICHURONIC ACID BIOSYNTHESIS PROTEIN TUAE"/>
    <property type="match status" value="1"/>
</dbReference>
<dbReference type="EMBL" id="FOZV01000001">
    <property type="protein sequence ID" value="SFS29893.1"/>
    <property type="molecule type" value="Genomic_DNA"/>
</dbReference>
<keyword evidence="8" id="KW-1185">Reference proteome</keyword>
<sequence length="460" mass="48734">MRGSVKFRLGQQGGIALAALVLLAFSIVLGGASRQHELRLALVELAALPLLVLGLLALLKRDDLSAHRFGLGLAVAVAALPLLQLIPLPPAVWTGLPGRDQLVLALEVTGIPQGWLPLTLTPDKTWRSFLALLPALAMFVGLLVAQAEDRQRLVQFLLGAALFSILLGAAQLASGGNQLYPWLTTDAGNVTGFFANRNHLATLVLIGVPFATVLGAASLRRSGSRLPLWLSILYIALAAVALGVIRSRAGVVLFAPVLGASLLAAWAAAGRGRPRPLLLGLVGGAAIAIAAVGAFAAAPLLARFDPAGAPEGRFENWPIVAEAAESHLPLGSGLGSFDTIYRSVEPLERLDPTFFNQAHNDYLETWLEAGWLGAALIIAFLVWFARRSWTAWRAGVSTQRDLQRASTIAIGAVLLHSAADYPLRTAALATVFALCCGLLELAVRADAELSPERHRRSRSR</sequence>
<feature type="transmembrane region" description="Helical" evidence="5">
    <location>
        <begin position="251"/>
        <end position="270"/>
    </location>
</feature>
<evidence type="ECO:0000256" key="3">
    <source>
        <dbReference type="ARBA" id="ARBA00022989"/>
    </source>
</evidence>
<name>A0A1I6NPS4_9CAUL</name>
<dbReference type="InterPro" id="IPR051533">
    <property type="entry name" value="WaaL-like"/>
</dbReference>
<gene>
    <name evidence="7" type="ORF">SAMN05192570_0292</name>
</gene>
<organism evidence="7 8">
    <name type="scientific">Brevundimonas viscosa</name>
    <dbReference type="NCBI Taxonomy" id="871741"/>
    <lineage>
        <taxon>Bacteria</taxon>
        <taxon>Pseudomonadati</taxon>
        <taxon>Pseudomonadota</taxon>
        <taxon>Alphaproteobacteria</taxon>
        <taxon>Caulobacterales</taxon>
        <taxon>Caulobacteraceae</taxon>
        <taxon>Brevundimonas</taxon>
    </lineage>
</organism>
<dbReference type="AlphaFoldDB" id="A0A1I6NPS4"/>
<comment type="subcellular location">
    <subcellularLocation>
        <location evidence="1">Membrane</location>
        <topology evidence="1">Multi-pass membrane protein</topology>
    </subcellularLocation>
</comment>
<evidence type="ECO:0000313" key="7">
    <source>
        <dbReference type="EMBL" id="SFS29893.1"/>
    </source>
</evidence>
<dbReference type="GO" id="GO:0016874">
    <property type="term" value="F:ligase activity"/>
    <property type="evidence" value="ECO:0007669"/>
    <property type="project" value="UniProtKB-KW"/>
</dbReference>
<feature type="transmembrane region" description="Helical" evidence="5">
    <location>
        <begin position="277"/>
        <end position="302"/>
    </location>
</feature>
<keyword evidence="3 5" id="KW-1133">Transmembrane helix</keyword>
<keyword evidence="4 5" id="KW-0472">Membrane</keyword>